<proteinExistence type="inferred from homology"/>
<name>A0ABR2VA67_9PEZI</name>
<protein>
    <submittedName>
        <fullName evidence="9">Cytochrome P450</fullName>
    </submittedName>
</protein>
<evidence type="ECO:0000256" key="7">
    <source>
        <dbReference type="RuleBase" id="RU000461"/>
    </source>
</evidence>
<comment type="similarity">
    <text evidence="2 7">Belongs to the cytochrome P450 family.</text>
</comment>
<sequence>MLLESLQTALESTTRRVIFNAFLWLASGLALLVWRLWRFTITPRMKPSEPKELPYWIPYLGHIRSFFKDYNGALEEARVYFNDSKEPYSVWIAGTRIYICSSPDDVASLYRNTTTISYHNVIKDMYRWIGVTEDGFNKMFTVEPASKHNIGMPHPQAAAIMINEYHRRQTKPGELFDDLLHKRFIPGINLALDRVANGDSPAVVGGAKNATTVSLLGLCTDVFLRGTTTAFLGQRIWEVNPRLLDSFALWERTNWKYMFQMPNAISGDMLRSRDGIIDSFVKYLKVPVGERTDSNDFTKSVEAMMRDVGCCEQDMARIFMLHFWAVLGNIYKVAFWTMAHLAYDPKLLDTIRAEAESGLEGGHLNESYIAENCPLLESLISENLRLTVATALVRDVVAPTQVNNKILQPGTKVLVPYRQLHGNRSVWGEDPYTMKPARFADDPKLYSSKSYRPFGGGHTLCPGRFMAKRTMAYTIAAILTRFEVSVDFEPESWG</sequence>
<dbReference type="PANTHER" id="PTHR24304">
    <property type="entry name" value="CYTOCHROME P450 FAMILY 7"/>
    <property type="match status" value="1"/>
</dbReference>
<evidence type="ECO:0000313" key="10">
    <source>
        <dbReference type="Proteomes" id="UP001408356"/>
    </source>
</evidence>
<evidence type="ECO:0000256" key="4">
    <source>
        <dbReference type="ARBA" id="ARBA00022723"/>
    </source>
</evidence>
<evidence type="ECO:0000256" key="2">
    <source>
        <dbReference type="ARBA" id="ARBA00010617"/>
    </source>
</evidence>
<dbReference type="PRINTS" id="PR00465">
    <property type="entry name" value="EP450IV"/>
</dbReference>
<keyword evidence="3 7" id="KW-0349">Heme</keyword>
<evidence type="ECO:0000256" key="5">
    <source>
        <dbReference type="ARBA" id="ARBA00023004"/>
    </source>
</evidence>
<dbReference type="SUPFAM" id="SSF48264">
    <property type="entry name" value="Cytochrome P450"/>
    <property type="match status" value="1"/>
</dbReference>
<keyword evidence="6 7" id="KW-0503">Monooxygenase</keyword>
<dbReference type="InterPro" id="IPR017972">
    <property type="entry name" value="Cyt_P450_CS"/>
</dbReference>
<evidence type="ECO:0000256" key="1">
    <source>
        <dbReference type="ARBA" id="ARBA00001971"/>
    </source>
</evidence>
<organism evidence="9 10">
    <name type="scientific">Seiridium unicorne</name>
    <dbReference type="NCBI Taxonomy" id="138068"/>
    <lineage>
        <taxon>Eukaryota</taxon>
        <taxon>Fungi</taxon>
        <taxon>Dikarya</taxon>
        <taxon>Ascomycota</taxon>
        <taxon>Pezizomycotina</taxon>
        <taxon>Sordariomycetes</taxon>
        <taxon>Xylariomycetidae</taxon>
        <taxon>Amphisphaeriales</taxon>
        <taxon>Sporocadaceae</taxon>
        <taxon>Seiridium</taxon>
    </lineage>
</organism>
<keyword evidence="8" id="KW-0472">Membrane</keyword>
<reference evidence="9 10" key="1">
    <citation type="journal article" date="2024" name="J. Plant Pathol.">
        <title>Sequence and assembly of the genome of Seiridium unicorne, isolate CBS 538.82, causal agent of cypress canker disease.</title>
        <authorList>
            <person name="Scali E."/>
            <person name="Rocca G.D."/>
            <person name="Danti R."/>
            <person name="Garbelotto M."/>
            <person name="Barberini S."/>
            <person name="Baroncelli R."/>
            <person name="Emiliani G."/>
        </authorList>
    </citation>
    <scope>NUCLEOTIDE SEQUENCE [LARGE SCALE GENOMIC DNA]</scope>
    <source>
        <strain evidence="9 10">BM-138-508</strain>
    </source>
</reference>
<comment type="cofactor">
    <cofactor evidence="1">
        <name>heme</name>
        <dbReference type="ChEBI" id="CHEBI:30413"/>
    </cofactor>
</comment>
<keyword evidence="8" id="KW-0812">Transmembrane</keyword>
<dbReference type="InterPro" id="IPR050529">
    <property type="entry name" value="CYP450_sterol_14alpha_dmase"/>
</dbReference>
<dbReference type="PROSITE" id="PS00086">
    <property type="entry name" value="CYTOCHROME_P450"/>
    <property type="match status" value="1"/>
</dbReference>
<dbReference type="InterPro" id="IPR001128">
    <property type="entry name" value="Cyt_P450"/>
</dbReference>
<dbReference type="PANTHER" id="PTHR24304:SF2">
    <property type="entry name" value="24-HYDROXYCHOLESTEROL 7-ALPHA-HYDROXYLASE"/>
    <property type="match status" value="1"/>
</dbReference>
<keyword evidence="10" id="KW-1185">Reference proteome</keyword>
<dbReference type="Proteomes" id="UP001408356">
    <property type="component" value="Unassembled WGS sequence"/>
</dbReference>
<evidence type="ECO:0000256" key="8">
    <source>
        <dbReference type="SAM" id="Phobius"/>
    </source>
</evidence>
<dbReference type="InterPro" id="IPR036396">
    <property type="entry name" value="Cyt_P450_sf"/>
</dbReference>
<dbReference type="EMBL" id="JARVKF010000075">
    <property type="protein sequence ID" value="KAK9423449.1"/>
    <property type="molecule type" value="Genomic_DNA"/>
</dbReference>
<feature type="transmembrane region" description="Helical" evidence="8">
    <location>
        <begin position="17"/>
        <end position="37"/>
    </location>
</feature>
<dbReference type="InterPro" id="IPR002403">
    <property type="entry name" value="Cyt_P450_E_grp-IV"/>
</dbReference>
<comment type="caution">
    <text evidence="9">The sequence shown here is derived from an EMBL/GenBank/DDBJ whole genome shotgun (WGS) entry which is preliminary data.</text>
</comment>
<evidence type="ECO:0000313" key="9">
    <source>
        <dbReference type="EMBL" id="KAK9423449.1"/>
    </source>
</evidence>
<dbReference type="Pfam" id="PF00067">
    <property type="entry name" value="p450"/>
    <property type="match status" value="1"/>
</dbReference>
<evidence type="ECO:0000256" key="3">
    <source>
        <dbReference type="ARBA" id="ARBA00022617"/>
    </source>
</evidence>
<dbReference type="CDD" id="cd11040">
    <property type="entry name" value="CYP7_CYP8-like"/>
    <property type="match status" value="1"/>
</dbReference>
<keyword evidence="7" id="KW-0560">Oxidoreductase</keyword>
<keyword evidence="8" id="KW-1133">Transmembrane helix</keyword>
<accession>A0ABR2VA67</accession>
<gene>
    <name evidence="9" type="ORF">SUNI508_14029</name>
</gene>
<keyword evidence="5 7" id="KW-0408">Iron</keyword>
<keyword evidence="4 7" id="KW-0479">Metal-binding</keyword>
<evidence type="ECO:0000256" key="6">
    <source>
        <dbReference type="ARBA" id="ARBA00023033"/>
    </source>
</evidence>
<dbReference type="Gene3D" id="1.10.630.10">
    <property type="entry name" value="Cytochrome P450"/>
    <property type="match status" value="1"/>
</dbReference>